<gene>
    <name evidence="2" type="ORF">FC81_GL000800</name>
</gene>
<evidence type="ECO:0000313" key="3">
    <source>
        <dbReference type="Proteomes" id="UP000051621"/>
    </source>
</evidence>
<evidence type="ECO:0000256" key="1">
    <source>
        <dbReference type="SAM" id="MobiDB-lite"/>
    </source>
</evidence>
<keyword evidence="2" id="KW-0449">Lipoprotein</keyword>
<protein>
    <submittedName>
        <fullName evidence="2">Lipoprotein</fullName>
    </submittedName>
</protein>
<dbReference type="EMBL" id="AZEF01000013">
    <property type="protein sequence ID" value="KRL02456.1"/>
    <property type="molecule type" value="Genomic_DNA"/>
</dbReference>
<dbReference type="PATRIC" id="fig|1423731.3.peg.821"/>
<accession>A0A0R1MFP8</accession>
<reference evidence="2 3" key="1">
    <citation type="journal article" date="2015" name="Genome Announc.">
        <title>Expanding the biotechnology potential of lactobacilli through comparative genomics of 213 strains and associated genera.</title>
        <authorList>
            <person name="Sun Z."/>
            <person name="Harris H.M."/>
            <person name="McCann A."/>
            <person name="Guo C."/>
            <person name="Argimon S."/>
            <person name="Zhang W."/>
            <person name="Yang X."/>
            <person name="Jeffery I.B."/>
            <person name="Cooney J.C."/>
            <person name="Kagawa T.F."/>
            <person name="Liu W."/>
            <person name="Song Y."/>
            <person name="Salvetti E."/>
            <person name="Wrobel A."/>
            <person name="Rasinkangas P."/>
            <person name="Parkhill J."/>
            <person name="Rea M.C."/>
            <person name="O'Sullivan O."/>
            <person name="Ritari J."/>
            <person name="Douillard F.P."/>
            <person name="Paul Ross R."/>
            <person name="Yang R."/>
            <person name="Briner A.E."/>
            <person name="Felis G.E."/>
            <person name="de Vos W.M."/>
            <person name="Barrangou R."/>
            <person name="Klaenhammer T.R."/>
            <person name="Caufield P.W."/>
            <person name="Cui Y."/>
            <person name="Zhang H."/>
            <person name="O'Toole P.W."/>
        </authorList>
    </citation>
    <scope>NUCLEOTIDE SEQUENCE [LARGE SCALE GENOMIC DNA]</scope>
    <source>
        <strain evidence="2 3">DSM 19910</strain>
    </source>
</reference>
<dbReference type="STRING" id="1423731.FC81_GL000800"/>
<name>A0A0R1MFP8_9LACO</name>
<evidence type="ECO:0000313" key="2">
    <source>
        <dbReference type="EMBL" id="KRL02456.1"/>
    </source>
</evidence>
<dbReference type="RefSeq" id="WP_235804627.1">
    <property type="nucleotide sequence ID" value="NZ_AZEF01000013.1"/>
</dbReference>
<proteinExistence type="predicted"/>
<dbReference type="AlphaFoldDB" id="A0A0R1MFP8"/>
<comment type="caution">
    <text evidence="2">The sequence shown here is derived from an EMBL/GenBank/DDBJ whole genome shotgun (WGS) entry which is preliminary data.</text>
</comment>
<feature type="region of interest" description="Disordered" evidence="1">
    <location>
        <begin position="28"/>
        <end position="55"/>
    </location>
</feature>
<organism evidence="2 3">
    <name type="scientific">Liquorilactobacillus capillatus DSM 19910</name>
    <dbReference type="NCBI Taxonomy" id="1423731"/>
    <lineage>
        <taxon>Bacteria</taxon>
        <taxon>Bacillati</taxon>
        <taxon>Bacillota</taxon>
        <taxon>Bacilli</taxon>
        <taxon>Lactobacillales</taxon>
        <taxon>Lactobacillaceae</taxon>
        <taxon>Liquorilactobacillus</taxon>
    </lineage>
</organism>
<dbReference type="PROSITE" id="PS51257">
    <property type="entry name" value="PROKAR_LIPOPROTEIN"/>
    <property type="match status" value="1"/>
</dbReference>
<sequence>MMKKYGLIILTMGSLLLGGCTSQSEKASTSNSAKIEVKKQQSSKKESFLHSDSTDSKQLGRINTFNQKLRRRLGSEALLPAADGLTKQSNKLNIRYNGTDTEHSIFYSVGKKAKGFNDNSLAQETPYAEFSQKNYATTEAAAQQIDHRTAADFNGLPPVDLGHNIQGYLDAGAGQRYLSWNEGNWSLVIHAPAAQEQQLKNLAKQTVNLLEKYALPVPRLYGQVYFEVENQAGQRDQVITWQDEKTVYKLSAHNFTTAIKMVASMKEK</sequence>
<feature type="compositionally biased region" description="Basic and acidic residues" evidence="1">
    <location>
        <begin position="35"/>
        <end position="55"/>
    </location>
</feature>
<keyword evidence="3" id="KW-1185">Reference proteome</keyword>
<dbReference type="Proteomes" id="UP000051621">
    <property type="component" value="Unassembled WGS sequence"/>
</dbReference>